<dbReference type="Proteomes" id="UP000195043">
    <property type="component" value="Unassembled WGS sequence"/>
</dbReference>
<proteinExistence type="predicted"/>
<gene>
    <name evidence="1" type="ORF">A5886_000528</name>
</gene>
<protein>
    <submittedName>
        <fullName evidence="1">Uncharacterized protein</fullName>
    </submittedName>
</protein>
<comment type="caution">
    <text evidence="1">The sequence shown here is derived from an EMBL/GenBank/DDBJ whole genome shotgun (WGS) entry which is preliminary data.</text>
</comment>
<sequence>MKKKEARIAAEKERLTTLMDGVPSSSAEVVKGLIERVSFMNVTLSELEEDINKNGSIELFKNGSQEFYKESASVKTYNTMINRYTAAVKELLRLVIENDRGRQGDPDMDEFMNFLSKRE</sequence>
<dbReference type="RefSeq" id="WP_256926121.1">
    <property type="nucleotide sequence ID" value="NZ_NGKU01000001.1"/>
</dbReference>
<dbReference type="AlphaFoldDB" id="A0A242A338"/>
<keyword evidence="2" id="KW-1185">Reference proteome</keyword>
<dbReference type="EMBL" id="NGKU01000001">
    <property type="protein sequence ID" value="OTN75458.1"/>
    <property type="molecule type" value="Genomic_DNA"/>
</dbReference>
<name>A0A242A338_9ENTE</name>
<evidence type="ECO:0000313" key="2">
    <source>
        <dbReference type="Proteomes" id="UP000195043"/>
    </source>
</evidence>
<organism evidence="1 2">
    <name type="scientific">Candidatus Enterococcus testudinis</name>
    <dbReference type="NCBI Taxonomy" id="1834191"/>
    <lineage>
        <taxon>Bacteria</taxon>
        <taxon>Bacillati</taxon>
        <taxon>Bacillota</taxon>
        <taxon>Bacilli</taxon>
        <taxon>Lactobacillales</taxon>
        <taxon>Enterococcaceae</taxon>
        <taxon>Enterococcus</taxon>
    </lineage>
</organism>
<reference evidence="1 2" key="1">
    <citation type="submission" date="2017-05" db="EMBL/GenBank/DDBJ databases">
        <title>The Genome Sequence of Enterococcus sp. 8G7_MSG3316.</title>
        <authorList>
            <consortium name="The Broad Institute Genomics Platform"/>
            <consortium name="The Broad Institute Genomic Center for Infectious Diseases"/>
            <person name="Earl A."/>
            <person name="Manson A."/>
            <person name="Schwartman J."/>
            <person name="Gilmore M."/>
            <person name="Abouelleil A."/>
            <person name="Cao P."/>
            <person name="Chapman S."/>
            <person name="Cusick C."/>
            <person name="Shea T."/>
            <person name="Young S."/>
            <person name="Neafsey D."/>
            <person name="Nusbaum C."/>
            <person name="Birren B."/>
        </authorList>
    </citation>
    <scope>NUCLEOTIDE SEQUENCE [LARGE SCALE GENOMIC DNA]</scope>
    <source>
        <strain evidence="1 2">8G7_MSG3316</strain>
    </source>
</reference>
<accession>A0A242A338</accession>
<dbReference type="STRING" id="1834191.A5886_000528"/>
<evidence type="ECO:0000313" key="1">
    <source>
        <dbReference type="EMBL" id="OTN75458.1"/>
    </source>
</evidence>